<evidence type="ECO:0000256" key="6">
    <source>
        <dbReference type="SAM" id="MobiDB-lite"/>
    </source>
</evidence>
<dbReference type="Pfam" id="PF07690">
    <property type="entry name" value="MFS_1"/>
    <property type="match status" value="1"/>
</dbReference>
<evidence type="ECO:0000256" key="1">
    <source>
        <dbReference type="ARBA" id="ARBA00004141"/>
    </source>
</evidence>
<feature type="transmembrane region" description="Helical" evidence="7">
    <location>
        <begin position="201"/>
        <end position="218"/>
    </location>
</feature>
<dbReference type="InterPro" id="IPR036259">
    <property type="entry name" value="MFS_trans_sf"/>
</dbReference>
<reference evidence="9" key="1">
    <citation type="submission" date="2022-07" db="EMBL/GenBank/DDBJ databases">
        <title>Fungi with potential for degradation of polypropylene.</title>
        <authorList>
            <person name="Gostincar C."/>
        </authorList>
    </citation>
    <scope>NUCLEOTIDE SEQUENCE</scope>
    <source>
        <strain evidence="9">EXF-13287</strain>
    </source>
</reference>
<keyword evidence="10" id="KW-1185">Reference proteome</keyword>
<dbReference type="PROSITE" id="PS50850">
    <property type="entry name" value="MFS"/>
    <property type="match status" value="1"/>
</dbReference>
<evidence type="ECO:0000313" key="10">
    <source>
        <dbReference type="Proteomes" id="UP001174691"/>
    </source>
</evidence>
<dbReference type="Gene3D" id="1.20.1250.20">
    <property type="entry name" value="MFS general substrate transporter like domains"/>
    <property type="match status" value="2"/>
</dbReference>
<keyword evidence="4 7" id="KW-1133">Transmembrane helix</keyword>
<dbReference type="PANTHER" id="PTHR43791">
    <property type="entry name" value="PERMEASE-RELATED"/>
    <property type="match status" value="1"/>
</dbReference>
<feature type="transmembrane region" description="Helical" evidence="7">
    <location>
        <begin position="394"/>
        <end position="413"/>
    </location>
</feature>
<dbReference type="SUPFAM" id="SSF103473">
    <property type="entry name" value="MFS general substrate transporter"/>
    <property type="match status" value="1"/>
</dbReference>
<feature type="compositionally biased region" description="Basic and acidic residues" evidence="6">
    <location>
        <begin position="1"/>
        <end position="13"/>
    </location>
</feature>
<feature type="transmembrane region" description="Helical" evidence="7">
    <location>
        <begin position="230"/>
        <end position="251"/>
    </location>
</feature>
<name>A0AA38RXP6_9PEZI</name>
<feature type="transmembrane region" description="Helical" evidence="7">
    <location>
        <begin position="299"/>
        <end position="324"/>
    </location>
</feature>
<proteinExistence type="predicted"/>
<feature type="transmembrane region" description="Helical" evidence="7">
    <location>
        <begin position="138"/>
        <end position="156"/>
    </location>
</feature>
<gene>
    <name evidence="9" type="ORF">NKR19_g6473</name>
</gene>
<evidence type="ECO:0000256" key="3">
    <source>
        <dbReference type="ARBA" id="ARBA00022692"/>
    </source>
</evidence>
<evidence type="ECO:0000256" key="7">
    <source>
        <dbReference type="SAM" id="Phobius"/>
    </source>
</evidence>
<evidence type="ECO:0000256" key="2">
    <source>
        <dbReference type="ARBA" id="ARBA00022448"/>
    </source>
</evidence>
<protein>
    <submittedName>
        <fullName evidence="9">MFS general substrate transporter</fullName>
    </submittedName>
</protein>
<organism evidence="9 10">
    <name type="scientific">Coniochaeta hoffmannii</name>
    <dbReference type="NCBI Taxonomy" id="91930"/>
    <lineage>
        <taxon>Eukaryota</taxon>
        <taxon>Fungi</taxon>
        <taxon>Dikarya</taxon>
        <taxon>Ascomycota</taxon>
        <taxon>Pezizomycotina</taxon>
        <taxon>Sordariomycetes</taxon>
        <taxon>Sordariomycetidae</taxon>
        <taxon>Coniochaetales</taxon>
        <taxon>Coniochaetaceae</taxon>
        <taxon>Coniochaeta</taxon>
    </lineage>
</organism>
<comment type="caution">
    <text evidence="9">The sequence shown here is derived from an EMBL/GenBank/DDBJ whole genome shotgun (WGS) entry which is preliminary data.</text>
</comment>
<dbReference type="AlphaFoldDB" id="A0AA38RXP6"/>
<dbReference type="InterPro" id="IPR020846">
    <property type="entry name" value="MFS_dom"/>
</dbReference>
<sequence>MSATEIRKEKSPGELEAVQSTQQADTSEFDKSKHMDERQLDDAAQYLAGHDEFGPLTPEKEKAIVRKTDAWMLPLLLCAATLGAVDKVEIGTASLYGFQTDNHMVGQEYSWLGSILPVGQVIGLIPASYLVHRYRPGRVLAVASLLWSILTTMYAPCRSWGGLMALRFIMGFLEAAITPCLTMLIAGFYKKDEQATRNALVFAYFSSIINGFFAFVIGKIPDSAPLLKWQYLYILTGCINVLYSLFLFVVLPDSPMSAKFLSPEQRYHATQRLADNRTGISNRVWKWDQVWEALLDVKVWLIFLFNIVINIPNGGLVTFGSIIIRNLGFDSLEASLLTMPFGVVATSGAWFFSYVATRWHNRRSVTACIALVLPIIGTGVVYGLPQSNIAGQMVGLYLMYFYWPPYVVGISLLQANTAGQTKKAVSYSLVTIGYAVGALIGPQTFRANQAPRYTGGVIAMLIGYCVCIVILLVYWGVAAWQNRNKERKYGSQRELVEGSVEGFVDLTDKEQEGFRYTT</sequence>
<feature type="transmembrane region" description="Helical" evidence="7">
    <location>
        <begin position="70"/>
        <end position="90"/>
    </location>
</feature>
<accession>A0AA38RXP6</accession>
<dbReference type="InterPro" id="IPR011701">
    <property type="entry name" value="MFS"/>
</dbReference>
<keyword evidence="2" id="KW-0813">Transport</keyword>
<feature type="transmembrane region" description="Helical" evidence="7">
    <location>
        <begin position="168"/>
        <end position="189"/>
    </location>
</feature>
<feature type="transmembrane region" description="Helical" evidence="7">
    <location>
        <begin position="457"/>
        <end position="480"/>
    </location>
</feature>
<dbReference type="Proteomes" id="UP001174691">
    <property type="component" value="Unassembled WGS sequence"/>
</dbReference>
<keyword evidence="3 7" id="KW-0812">Transmembrane</keyword>
<dbReference type="GO" id="GO:0016020">
    <property type="term" value="C:membrane"/>
    <property type="evidence" value="ECO:0007669"/>
    <property type="project" value="UniProtKB-SubCell"/>
</dbReference>
<comment type="subcellular location">
    <subcellularLocation>
        <location evidence="1">Membrane</location>
        <topology evidence="1">Multi-pass membrane protein</topology>
    </subcellularLocation>
</comment>
<feature type="transmembrane region" description="Helical" evidence="7">
    <location>
        <begin position="364"/>
        <end position="382"/>
    </location>
</feature>
<keyword evidence="5 7" id="KW-0472">Membrane</keyword>
<feature type="transmembrane region" description="Helical" evidence="7">
    <location>
        <begin position="336"/>
        <end position="357"/>
    </location>
</feature>
<feature type="region of interest" description="Disordered" evidence="6">
    <location>
        <begin position="1"/>
        <end position="35"/>
    </location>
</feature>
<evidence type="ECO:0000256" key="4">
    <source>
        <dbReference type="ARBA" id="ARBA00022989"/>
    </source>
</evidence>
<dbReference type="GO" id="GO:0022857">
    <property type="term" value="F:transmembrane transporter activity"/>
    <property type="evidence" value="ECO:0007669"/>
    <property type="project" value="InterPro"/>
</dbReference>
<feature type="domain" description="Major facilitator superfamily (MFS) profile" evidence="8">
    <location>
        <begin position="72"/>
        <end position="481"/>
    </location>
</feature>
<dbReference type="EMBL" id="JANBVN010000100">
    <property type="protein sequence ID" value="KAJ9144380.1"/>
    <property type="molecule type" value="Genomic_DNA"/>
</dbReference>
<feature type="transmembrane region" description="Helical" evidence="7">
    <location>
        <begin position="110"/>
        <end position="131"/>
    </location>
</feature>
<feature type="transmembrane region" description="Helical" evidence="7">
    <location>
        <begin position="425"/>
        <end position="445"/>
    </location>
</feature>
<evidence type="ECO:0000256" key="5">
    <source>
        <dbReference type="ARBA" id="ARBA00023136"/>
    </source>
</evidence>
<dbReference type="PANTHER" id="PTHR43791:SF41">
    <property type="entry name" value="MAJOR FACILITATOR SUPERFAMILY (MFS) PROFILE DOMAIN-CONTAINING PROTEIN"/>
    <property type="match status" value="1"/>
</dbReference>
<evidence type="ECO:0000259" key="8">
    <source>
        <dbReference type="PROSITE" id="PS50850"/>
    </source>
</evidence>
<evidence type="ECO:0000313" key="9">
    <source>
        <dbReference type="EMBL" id="KAJ9144380.1"/>
    </source>
</evidence>